<organism evidence="3 4">
    <name type="scientific">Actinomadura coerulea</name>
    <dbReference type="NCBI Taxonomy" id="46159"/>
    <lineage>
        <taxon>Bacteria</taxon>
        <taxon>Bacillati</taxon>
        <taxon>Actinomycetota</taxon>
        <taxon>Actinomycetes</taxon>
        <taxon>Streptosporangiales</taxon>
        <taxon>Thermomonosporaceae</taxon>
        <taxon>Actinomadura</taxon>
    </lineage>
</organism>
<keyword evidence="2" id="KW-1133">Transmembrane helix</keyword>
<dbReference type="AlphaFoldDB" id="A0A7X0FZG2"/>
<evidence type="ECO:0000313" key="4">
    <source>
        <dbReference type="Proteomes" id="UP000546324"/>
    </source>
</evidence>
<feature type="transmembrane region" description="Helical" evidence="2">
    <location>
        <begin position="132"/>
        <end position="153"/>
    </location>
</feature>
<accession>A0A7X0FZG2</accession>
<dbReference type="EMBL" id="JACHMQ010000001">
    <property type="protein sequence ID" value="MBB6396575.1"/>
    <property type="molecule type" value="Genomic_DNA"/>
</dbReference>
<feature type="transmembrane region" description="Helical" evidence="2">
    <location>
        <begin position="43"/>
        <end position="62"/>
    </location>
</feature>
<evidence type="ECO:0000256" key="2">
    <source>
        <dbReference type="SAM" id="Phobius"/>
    </source>
</evidence>
<gene>
    <name evidence="3" type="ORF">BKA00_003489</name>
</gene>
<keyword evidence="2" id="KW-0812">Transmembrane</keyword>
<feature type="region of interest" description="Disordered" evidence="1">
    <location>
        <begin position="1"/>
        <end position="37"/>
    </location>
</feature>
<dbReference type="Proteomes" id="UP000546324">
    <property type="component" value="Unassembled WGS sequence"/>
</dbReference>
<dbReference type="RefSeq" id="WP_185026339.1">
    <property type="nucleotide sequence ID" value="NZ_JACHMQ010000001.1"/>
</dbReference>
<evidence type="ECO:0000256" key="1">
    <source>
        <dbReference type="SAM" id="MobiDB-lite"/>
    </source>
</evidence>
<keyword evidence="2" id="KW-0472">Membrane</keyword>
<keyword evidence="4" id="KW-1185">Reference proteome</keyword>
<protein>
    <submittedName>
        <fullName evidence="3">Uncharacterized protein</fullName>
    </submittedName>
</protein>
<proteinExistence type="predicted"/>
<evidence type="ECO:0000313" key="3">
    <source>
        <dbReference type="EMBL" id="MBB6396575.1"/>
    </source>
</evidence>
<sequence>MVAVLTRPGPPSPRPVIAVRRPRPGRYGPPGPAARRREGGRRLGWAFIGGAAALVPWMWMLAATMPSTATVPNWSAAWVGLDAMEAAALLGTGVLLVRRDPRHGLAAAAAGALLAVDAWFDVTTAAPGAERTVAIALAAGVELPLAALCAVLASRALRPRGAVIDHEMKDRWQRLVGSTPDG</sequence>
<feature type="transmembrane region" description="Helical" evidence="2">
    <location>
        <begin position="104"/>
        <end position="120"/>
    </location>
</feature>
<reference evidence="3 4" key="1">
    <citation type="submission" date="2020-08" db="EMBL/GenBank/DDBJ databases">
        <title>Sequencing the genomes of 1000 actinobacteria strains.</title>
        <authorList>
            <person name="Klenk H.-P."/>
        </authorList>
    </citation>
    <scope>NUCLEOTIDE SEQUENCE [LARGE SCALE GENOMIC DNA]</scope>
    <source>
        <strain evidence="3 4">DSM 43675</strain>
    </source>
</reference>
<feature type="transmembrane region" description="Helical" evidence="2">
    <location>
        <begin position="74"/>
        <end position="97"/>
    </location>
</feature>
<name>A0A7X0FZG2_9ACTN</name>
<comment type="caution">
    <text evidence="3">The sequence shown here is derived from an EMBL/GenBank/DDBJ whole genome shotgun (WGS) entry which is preliminary data.</text>
</comment>